<dbReference type="InterPro" id="IPR039015">
    <property type="entry name" value="ENDOD1"/>
</dbReference>
<feature type="chain" id="PRO_5041678129" description="Endonuclease domain-containing 1 protein" evidence="1">
    <location>
        <begin position="20"/>
        <end position="279"/>
    </location>
</feature>
<proteinExistence type="predicted"/>
<dbReference type="InterPro" id="IPR044925">
    <property type="entry name" value="His-Me_finger_sf"/>
</dbReference>
<dbReference type="GO" id="GO:0003676">
    <property type="term" value="F:nucleic acid binding"/>
    <property type="evidence" value="ECO:0007669"/>
    <property type="project" value="InterPro"/>
</dbReference>
<dbReference type="InterPro" id="IPR001604">
    <property type="entry name" value="Endo_G_ENPP1-like_dom"/>
</dbReference>
<dbReference type="GO" id="GO:0016787">
    <property type="term" value="F:hydrolase activity"/>
    <property type="evidence" value="ECO:0007669"/>
    <property type="project" value="InterPro"/>
</dbReference>
<evidence type="ECO:0008006" key="6">
    <source>
        <dbReference type="Google" id="ProtNLM"/>
    </source>
</evidence>
<evidence type="ECO:0000259" key="3">
    <source>
        <dbReference type="SMART" id="SM00892"/>
    </source>
</evidence>
<dbReference type="SMART" id="SM00477">
    <property type="entry name" value="NUC"/>
    <property type="match status" value="1"/>
</dbReference>
<evidence type="ECO:0000313" key="5">
    <source>
        <dbReference type="Proteomes" id="UP001187315"/>
    </source>
</evidence>
<feature type="domain" description="DNA/RNA non-specific endonuclease/pyrophosphatase/phosphodiesterase" evidence="3">
    <location>
        <begin position="60"/>
        <end position="279"/>
    </location>
</feature>
<dbReference type="Proteomes" id="UP001187315">
    <property type="component" value="Unassembled WGS sequence"/>
</dbReference>
<accession>A0AA88NHG3</accession>
<keyword evidence="1" id="KW-0732">Signal</keyword>
<dbReference type="PANTHER" id="PTHR21472:SF26">
    <property type="entry name" value="ENDONUCLEASE DOMAIN CONTAINING 1"/>
    <property type="match status" value="1"/>
</dbReference>
<dbReference type="Gene3D" id="3.40.570.10">
    <property type="entry name" value="Extracellular Endonuclease, subunit A"/>
    <property type="match status" value="1"/>
</dbReference>
<dbReference type="InterPro" id="IPR020821">
    <property type="entry name" value="ENPP1-3/EXOG-like_nuc-like"/>
</dbReference>
<dbReference type="Pfam" id="PF01223">
    <property type="entry name" value="Endonuclease_NS"/>
    <property type="match status" value="1"/>
</dbReference>
<evidence type="ECO:0000256" key="1">
    <source>
        <dbReference type="SAM" id="SignalP"/>
    </source>
</evidence>
<dbReference type="EMBL" id="JAVHJS010000005">
    <property type="protein sequence ID" value="KAK2857393.1"/>
    <property type="molecule type" value="Genomic_DNA"/>
</dbReference>
<dbReference type="AlphaFoldDB" id="A0AA88NHG3"/>
<dbReference type="GO" id="GO:0046872">
    <property type="term" value="F:metal ion binding"/>
    <property type="evidence" value="ECO:0007669"/>
    <property type="project" value="InterPro"/>
</dbReference>
<name>A0AA88NHG3_TACVA</name>
<organism evidence="4 5">
    <name type="scientific">Tachysurus vachellii</name>
    <name type="common">Darkbarbel catfish</name>
    <name type="synonym">Pelteobagrus vachellii</name>
    <dbReference type="NCBI Taxonomy" id="175792"/>
    <lineage>
        <taxon>Eukaryota</taxon>
        <taxon>Metazoa</taxon>
        <taxon>Chordata</taxon>
        <taxon>Craniata</taxon>
        <taxon>Vertebrata</taxon>
        <taxon>Euteleostomi</taxon>
        <taxon>Actinopterygii</taxon>
        <taxon>Neopterygii</taxon>
        <taxon>Teleostei</taxon>
        <taxon>Ostariophysi</taxon>
        <taxon>Siluriformes</taxon>
        <taxon>Bagridae</taxon>
        <taxon>Tachysurus</taxon>
    </lineage>
</organism>
<feature type="domain" description="ENPP1-3/EXOG-like endonuclease/phosphodiesterase" evidence="2">
    <location>
        <begin position="61"/>
        <end position="279"/>
    </location>
</feature>
<dbReference type="SMART" id="SM00892">
    <property type="entry name" value="Endonuclease_NS"/>
    <property type="match status" value="1"/>
</dbReference>
<evidence type="ECO:0000259" key="2">
    <source>
        <dbReference type="SMART" id="SM00477"/>
    </source>
</evidence>
<gene>
    <name evidence="4" type="ORF">Q7C36_005312</name>
</gene>
<dbReference type="SUPFAM" id="SSF54060">
    <property type="entry name" value="His-Me finger endonucleases"/>
    <property type="match status" value="1"/>
</dbReference>
<dbReference type="PANTHER" id="PTHR21472">
    <property type="entry name" value="ENDONUCLEASE DOMAIN-CONTAINING 1 PROTEIN ENDOD1"/>
    <property type="match status" value="1"/>
</dbReference>
<sequence length="279" mass="31965">MKLLALVLLLSSFSSLTLMEVVKSFKDVCSDFFIKKENDIIIPTIFAGDRYKMICQRWKNNYRFATVYDTVRRIPVYSAYTFSGIEQKTRSNEWKIEPQLEDITEMIVFPSEAGKIFNQAVNSDYSGTGFTRGHVFPYQFAADQDQADSTFTLTNVAPQTKDSNQKWAKQVEAPIRKAIKQGCTLDQNHRVYFVTGVVPGNNWIPIKRDGKEYQKGINIPSHFWSAYCCTNNKGQLVARANIAELENFKVKYSKIQHLNTELTNLYNSPFSVFPGLDLK</sequence>
<feature type="signal peptide" evidence="1">
    <location>
        <begin position="1"/>
        <end position="19"/>
    </location>
</feature>
<comment type="caution">
    <text evidence="4">The sequence shown here is derived from an EMBL/GenBank/DDBJ whole genome shotgun (WGS) entry which is preliminary data.</text>
</comment>
<reference evidence="4" key="1">
    <citation type="submission" date="2023-08" db="EMBL/GenBank/DDBJ databases">
        <title>Pelteobagrus vachellii genome.</title>
        <authorList>
            <person name="Liu H."/>
        </authorList>
    </citation>
    <scope>NUCLEOTIDE SEQUENCE</scope>
    <source>
        <strain evidence="4">PRFRI_2022a</strain>
        <tissue evidence="4">Muscle</tissue>
    </source>
</reference>
<keyword evidence="5" id="KW-1185">Reference proteome</keyword>
<protein>
    <recommendedName>
        <fullName evidence="6">Endonuclease domain-containing 1 protein</fullName>
    </recommendedName>
</protein>
<dbReference type="InterPro" id="IPR044929">
    <property type="entry name" value="DNA/RNA_non-sp_Endonuclease_sf"/>
</dbReference>
<evidence type="ECO:0000313" key="4">
    <source>
        <dbReference type="EMBL" id="KAK2857393.1"/>
    </source>
</evidence>